<geneLocation type="plasmid" evidence="1">
    <name>pTN3</name>
</geneLocation>
<dbReference type="Proteomes" id="UP000019434">
    <property type="component" value="Chromosome"/>
</dbReference>
<protein>
    <submittedName>
        <fullName evidence="1">Uncharacterized protein</fullName>
    </submittedName>
</protein>
<dbReference type="STRING" id="195522.BD01_2278"/>
<keyword evidence="3" id="KW-1185">Reference proteome</keyword>
<dbReference type="AlphaFoldDB" id="U3RHN6"/>
<reference evidence="1" key="1">
    <citation type="journal article" date="2014" name="Environ. Microbiol.">
        <title>Extracellular membrane vesicles harbouring viral genomes.</title>
        <authorList>
            <person name="Gaudin M."/>
            <person name="Krupovic M."/>
            <person name="Marguet E."/>
            <person name="Gauliard E."/>
            <person name="Cvirkaite-Krupovic V."/>
            <person name="Le Cam E."/>
            <person name="Oberto J."/>
            <person name="Forterre P."/>
        </authorList>
    </citation>
    <scope>NUCLEOTIDE SEQUENCE</scope>
    <source>
        <strain evidence="1">30-1</strain>
        <plasmid evidence="1">pTN3</plasmid>
    </source>
</reference>
<dbReference type="KEGG" id="tnu:BD01_2278"/>
<sequence length="33" mass="4161">MKLDRETIFQGLILFLLWMAFQIEFKKFIERVR</sequence>
<organism evidence="1">
    <name type="scientific">Thermococcus nautili</name>
    <dbReference type="NCBI Taxonomy" id="195522"/>
    <lineage>
        <taxon>Archaea</taxon>
        <taxon>Methanobacteriati</taxon>
        <taxon>Methanobacteriota</taxon>
        <taxon>Thermococci</taxon>
        <taxon>Thermococcales</taxon>
        <taxon>Thermococcaceae</taxon>
        <taxon>Thermococcus</taxon>
    </lineage>
</organism>
<accession>U3RHN6</accession>
<keyword evidence="1" id="KW-0614">Plasmid</keyword>
<dbReference type="HOGENOM" id="CLU_3380000_0_0_2"/>
<evidence type="ECO:0000313" key="3">
    <source>
        <dbReference type="Proteomes" id="UP000019434"/>
    </source>
</evidence>
<dbReference type="EMBL" id="CP007264">
    <property type="protein sequence ID" value="AHL23865.1"/>
    <property type="molecule type" value="Genomic_DNA"/>
</dbReference>
<proteinExistence type="predicted"/>
<gene>
    <name evidence="2" type="ORF">BD01_2278</name>
    <name evidence="1" type="ORF">TNaP3-24</name>
</gene>
<name>U3RHN6_9EURY</name>
<dbReference type="EMBL" id="KF527230">
    <property type="protein sequence ID" value="AGX15338.1"/>
    <property type="molecule type" value="Genomic_DNA"/>
</dbReference>
<reference evidence="2 3" key="2">
    <citation type="submission" date="2014-02" db="EMBL/GenBank/DDBJ databases">
        <title>Genome Sequence of an Hyperthermophilic Archaeon, Thermococcus nautili 30-1, producing viral vesicles.</title>
        <authorList>
            <person name="Oberto J."/>
            <person name="Gaudin M."/>
            <person name="Cossu M."/>
            <person name="Gorlas A."/>
            <person name="Slesarev A."/>
            <person name="Marguet E."/>
            <person name="Forterre P."/>
        </authorList>
    </citation>
    <scope>NUCLEOTIDE SEQUENCE [LARGE SCALE GENOMIC DNA]</scope>
    <source>
        <strain evidence="2 3">30-1</strain>
    </source>
</reference>
<evidence type="ECO:0000313" key="2">
    <source>
        <dbReference type="EMBL" id="AHL23865.1"/>
    </source>
</evidence>
<evidence type="ECO:0000313" key="1">
    <source>
        <dbReference type="EMBL" id="AGX15338.1"/>
    </source>
</evidence>